<sequence length="123" mass="14464">LQTLFSALHPRWSMEMGLTWAKQSRLKRESNKKNDYLGEDKENLILYTKKYLENHPSINYFIYGHRHIPFDLVLSQTARVIILGDWINDFSYIVFDGKNLFLKEFMEGENIVLSIATIFSSIS</sequence>
<reference evidence="1" key="1">
    <citation type="submission" date="2019-03" db="EMBL/GenBank/DDBJ databases">
        <title>Single cell metagenomics reveals metabolic interactions within the superorganism composed of flagellate Streblomastix strix and complex community of Bacteroidetes bacteria on its surface.</title>
        <authorList>
            <person name="Treitli S.C."/>
            <person name="Kolisko M."/>
            <person name="Husnik F."/>
            <person name="Keeling P."/>
            <person name="Hampl V."/>
        </authorList>
    </citation>
    <scope>NUCLEOTIDE SEQUENCE</scope>
    <source>
        <strain evidence="1">STM</strain>
    </source>
</reference>
<evidence type="ECO:0000313" key="1">
    <source>
        <dbReference type="EMBL" id="KAA6329807.1"/>
    </source>
</evidence>
<organism evidence="1">
    <name type="scientific">termite gut metagenome</name>
    <dbReference type="NCBI Taxonomy" id="433724"/>
    <lineage>
        <taxon>unclassified sequences</taxon>
        <taxon>metagenomes</taxon>
        <taxon>organismal metagenomes</taxon>
    </lineage>
</organism>
<accession>A0A5J4R6N5</accession>
<dbReference type="AlphaFoldDB" id="A0A5J4R6N5"/>
<feature type="non-terminal residue" evidence="1">
    <location>
        <position position="1"/>
    </location>
</feature>
<comment type="caution">
    <text evidence="1">The sequence shown here is derived from an EMBL/GenBank/DDBJ whole genome shotgun (WGS) entry which is preliminary data.</text>
</comment>
<proteinExistence type="predicted"/>
<gene>
    <name evidence="1" type="ORF">EZS27_021426</name>
</gene>
<protein>
    <recommendedName>
        <fullName evidence="2">UDP-2,3-diacylglucosamine diphosphatase</fullName>
    </recommendedName>
</protein>
<name>A0A5J4R6N5_9ZZZZ</name>
<evidence type="ECO:0008006" key="2">
    <source>
        <dbReference type="Google" id="ProtNLM"/>
    </source>
</evidence>
<dbReference type="EMBL" id="SNRY01001593">
    <property type="protein sequence ID" value="KAA6329807.1"/>
    <property type="molecule type" value="Genomic_DNA"/>
</dbReference>